<dbReference type="AlphaFoldDB" id="A0A2V2N773"/>
<dbReference type="RefSeq" id="WP_109969009.1">
    <property type="nucleotide sequence ID" value="NZ_CP176093.1"/>
</dbReference>
<comment type="caution">
    <text evidence="1">The sequence shown here is derived from an EMBL/GenBank/DDBJ whole genome shotgun (WGS) entry which is preliminary data.</text>
</comment>
<organism evidence="1 2">
    <name type="scientific">Methanospirillum lacunae</name>
    <dbReference type="NCBI Taxonomy" id="668570"/>
    <lineage>
        <taxon>Archaea</taxon>
        <taxon>Methanobacteriati</taxon>
        <taxon>Methanobacteriota</taxon>
        <taxon>Stenosarchaea group</taxon>
        <taxon>Methanomicrobia</taxon>
        <taxon>Methanomicrobiales</taxon>
        <taxon>Methanospirillaceae</taxon>
        <taxon>Methanospirillum</taxon>
    </lineage>
</organism>
<dbReference type="Proteomes" id="UP000245657">
    <property type="component" value="Unassembled WGS sequence"/>
</dbReference>
<reference evidence="1 2" key="1">
    <citation type="submission" date="2018-05" db="EMBL/GenBank/DDBJ databases">
        <title>Draft genome of Methanospirillum lacunae Ki8-1.</title>
        <authorList>
            <person name="Dueholm M.S."/>
            <person name="Nielsen P.H."/>
            <person name="Bakmann L.F."/>
            <person name="Otzen D.E."/>
        </authorList>
    </citation>
    <scope>NUCLEOTIDE SEQUENCE [LARGE SCALE GENOMIC DNA]</scope>
    <source>
        <strain evidence="1 2">Ki8-1</strain>
    </source>
</reference>
<protein>
    <submittedName>
        <fullName evidence="1">Uncharacterized protein</fullName>
    </submittedName>
</protein>
<accession>A0A2V2N773</accession>
<keyword evidence="2" id="KW-1185">Reference proteome</keyword>
<proteinExistence type="predicted"/>
<dbReference type="GeneID" id="97546981"/>
<dbReference type="EMBL" id="QGMY01000008">
    <property type="protein sequence ID" value="PWR71391.1"/>
    <property type="molecule type" value="Genomic_DNA"/>
</dbReference>
<evidence type="ECO:0000313" key="1">
    <source>
        <dbReference type="EMBL" id="PWR71391.1"/>
    </source>
</evidence>
<evidence type="ECO:0000313" key="2">
    <source>
        <dbReference type="Proteomes" id="UP000245657"/>
    </source>
</evidence>
<sequence length="94" mass="10523">MIEAEGGQTGIAESMVVIPGKMNTIRVFCIKIAKDLPEFIRLSFVENPCIDNPFGAWVDLTASSKETFISESVVCRQNCRHFPDITNVSERLIF</sequence>
<gene>
    <name evidence="1" type="ORF">DK846_11030</name>
</gene>
<name>A0A2V2N773_9EURY</name>